<proteinExistence type="inferred from homology"/>
<evidence type="ECO:0000256" key="2">
    <source>
        <dbReference type="ARBA" id="ARBA00023002"/>
    </source>
</evidence>
<dbReference type="Gene3D" id="3.40.50.720">
    <property type="entry name" value="NAD(P)-binding Rossmann-like Domain"/>
    <property type="match status" value="1"/>
</dbReference>
<dbReference type="PROSITE" id="PS00061">
    <property type="entry name" value="ADH_SHORT"/>
    <property type="match status" value="1"/>
</dbReference>
<gene>
    <name evidence="3" type="ORF">GCM10009788_17980</name>
</gene>
<keyword evidence="4" id="KW-1185">Reference proteome</keyword>
<comment type="similarity">
    <text evidence="1">Belongs to the short-chain dehydrogenases/reductases (SDR) family.</text>
</comment>
<dbReference type="NCBIfam" id="NF005559">
    <property type="entry name" value="PRK07231.1"/>
    <property type="match status" value="1"/>
</dbReference>
<dbReference type="InterPro" id="IPR002347">
    <property type="entry name" value="SDR_fam"/>
</dbReference>
<accession>A0ABN2A911</accession>
<dbReference type="PANTHER" id="PTHR24321:SF8">
    <property type="entry name" value="ESTRADIOL 17-BETA-DEHYDROGENASE 8-RELATED"/>
    <property type="match status" value="1"/>
</dbReference>
<keyword evidence="2" id="KW-0560">Oxidoreductase</keyword>
<dbReference type="PANTHER" id="PTHR24321">
    <property type="entry name" value="DEHYDROGENASES, SHORT CHAIN"/>
    <property type="match status" value="1"/>
</dbReference>
<dbReference type="PRINTS" id="PR00081">
    <property type="entry name" value="GDHRDH"/>
</dbReference>
<evidence type="ECO:0000256" key="1">
    <source>
        <dbReference type="ARBA" id="ARBA00006484"/>
    </source>
</evidence>
<dbReference type="PRINTS" id="PR00080">
    <property type="entry name" value="SDRFAMILY"/>
</dbReference>
<dbReference type="RefSeq" id="WP_141005351.1">
    <property type="nucleotide sequence ID" value="NZ_BAAAOR010000014.1"/>
</dbReference>
<sequence>MSAAGRLDGVVAIVTGAAGGQGESHARGFVAEGARVVVTDIAEDRGRALVSELGDRALFVAHDVASEAGWAEVVDRAEHHFGPVGVLVNNAGVDHIASIENTSLDTFRHIVEVNQTGTFLGIRAVIPSMRRAGGGSIVNISSIGGIHIVVRSRIAYVAAKHAVRGMTKVAAAELADDGIRVNSVHPGFVDTEMFRAASVPPERMASVPLRRPAALEEITRLVVFLASAEASYITGTEHLIDGGLSGGF</sequence>
<name>A0ABN2A911_9ACTN</name>
<organism evidence="3 4">
    <name type="scientific">Nocardioides humi</name>
    <dbReference type="NCBI Taxonomy" id="449461"/>
    <lineage>
        <taxon>Bacteria</taxon>
        <taxon>Bacillati</taxon>
        <taxon>Actinomycetota</taxon>
        <taxon>Actinomycetes</taxon>
        <taxon>Propionibacteriales</taxon>
        <taxon>Nocardioidaceae</taxon>
        <taxon>Nocardioides</taxon>
    </lineage>
</organism>
<dbReference type="Proteomes" id="UP001500842">
    <property type="component" value="Unassembled WGS sequence"/>
</dbReference>
<comment type="caution">
    <text evidence="3">The sequence shown here is derived from an EMBL/GenBank/DDBJ whole genome shotgun (WGS) entry which is preliminary data.</text>
</comment>
<dbReference type="SUPFAM" id="SSF51735">
    <property type="entry name" value="NAD(P)-binding Rossmann-fold domains"/>
    <property type="match status" value="1"/>
</dbReference>
<dbReference type="Pfam" id="PF13561">
    <property type="entry name" value="adh_short_C2"/>
    <property type="match status" value="1"/>
</dbReference>
<evidence type="ECO:0000313" key="3">
    <source>
        <dbReference type="EMBL" id="GAA1513988.1"/>
    </source>
</evidence>
<dbReference type="InterPro" id="IPR020904">
    <property type="entry name" value="Sc_DH/Rdtase_CS"/>
</dbReference>
<dbReference type="EMBL" id="BAAAOR010000014">
    <property type="protein sequence ID" value="GAA1513988.1"/>
    <property type="molecule type" value="Genomic_DNA"/>
</dbReference>
<protein>
    <submittedName>
        <fullName evidence="3">Glucose 1-dehydrogenase</fullName>
    </submittedName>
</protein>
<evidence type="ECO:0000313" key="4">
    <source>
        <dbReference type="Proteomes" id="UP001500842"/>
    </source>
</evidence>
<dbReference type="InterPro" id="IPR036291">
    <property type="entry name" value="NAD(P)-bd_dom_sf"/>
</dbReference>
<reference evidence="3 4" key="1">
    <citation type="journal article" date="2019" name="Int. J. Syst. Evol. Microbiol.">
        <title>The Global Catalogue of Microorganisms (GCM) 10K type strain sequencing project: providing services to taxonomists for standard genome sequencing and annotation.</title>
        <authorList>
            <consortium name="The Broad Institute Genomics Platform"/>
            <consortium name="The Broad Institute Genome Sequencing Center for Infectious Disease"/>
            <person name="Wu L."/>
            <person name="Ma J."/>
        </authorList>
    </citation>
    <scope>NUCLEOTIDE SEQUENCE [LARGE SCALE GENOMIC DNA]</scope>
    <source>
        <strain evidence="3 4">JCM 14942</strain>
    </source>
</reference>